<dbReference type="AlphaFoldDB" id="A9PGT5"/>
<organism evidence="1">
    <name type="scientific">Populus trichocarpa</name>
    <name type="common">Western balsam poplar</name>
    <name type="synonym">Populus balsamifera subsp. trichocarpa</name>
    <dbReference type="NCBI Taxonomy" id="3694"/>
    <lineage>
        <taxon>Eukaryota</taxon>
        <taxon>Viridiplantae</taxon>
        <taxon>Streptophyta</taxon>
        <taxon>Embryophyta</taxon>
        <taxon>Tracheophyta</taxon>
        <taxon>Spermatophyta</taxon>
        <taxon>Magnoliopsida</taxon>
        <taxon>eudicotyledons</taxon>
        <taxon>Gunneridae</taxon>
        <taxon>Pentapetalae</taxon>
        <taxon>rosids</taxon>
        <taxon>fabids</taxon>
        <taxon>Malpighiales</taxon>
        <taxon>Salicaceae</taxon>
        <taxon>Saliceae</taxon>
        <taxon>Populus</taxon>
    </lineage>
</organism>
<protein>
    <submittedName>
        <fullName evidence="1">Uncharacterized protein</fullName>
    </submittedName>
</protein>
<proteinExistence type="evidence at transcript level"/>
<dbReference type="EMBL" id="EF147575">
    <property type="protein sequence ID" value="ABK95588.1"/>
    <property type="molecule type" value="mRNA"/>
</dbReference>
<reference evidence="1" key="1">
    <citation type="journal article" date="2008" name="BMC Genomics">
        <title>Analysis of 4,664 high-quality sequence-finished poplar full-length cDNA clones and their utility for the discovery of genes responding to insect feeding.</title>
        <authorList>
            <person name="Ralph S.G."/>
            <person name="Chun H.J."/>
            <person name="Cooper D."/>
            <person name="Kirkpatrick R."/>
            <person name="Kolosova N."/>
            <person name="Gunter L."/>
            <person name="Tuskan G.A."/>
            <person name="Douglas C.J."/>
            <person name="Holt R.A."/>
            <person name="Jones S.J."/>
            <person name="Marra M.A."/>
            <person name="Bohlmann J."/>
        </authorList>
    </citation>
    <scope>NUCLEOTIDE SEQUENCE</scope>
    <source>
        <tissue evidence="1">Young and mature leaves</tissue>
    </source>
</reference>
<sequence length="71" mass="7912">MVIDAQDSTQSRQSAQPCCSPTCTRDLTCSLLEWILRLNPSPSIPGRSKTTLRIFMRICLKNSASMVILRA</sequence>
<name>A9PGT5_POPTR</name>
<accession>A9PGT5</accession>
<evidence type="ECO:0000313" key="1">
    <source>
        <dbReference type="EMBL" id="ABK95588.1"/>
    </source>
</evidence>